<evidence type="ECO:0000256" key="2">
    <source>
        <dbReference type="ARBA" id="ARBA00022801"/>
    </source>
</evidence>
<dbReference type="InterPro" id="IPR000246">
    <property type="entry name" value="Peptidase_T2"/>
</dbReference>
<feature type="binding site" evidence="6">
    <location>
        <begin position="208"/>
        <end position="211"/>
    </location>
    <ligand>
        <name>substrate</name>
    </ligand>
</feature>
<evidence type="ECO:0000256" key="5">
    <source>
        <dbReference type="PIRSR" id="PIRSR600246-1"/>
    </source>
</evidence>
<evidence type="ECO:0000256" key="7">
    <source>
        <dbReference type="PIRSR" id="PIRSR600246-3"/>
    </source>
</evidence>
<gene>
    <name evidence="8" type="ORF">OD750_026300</name>
</gene>
<keyword evidence="1" id="KW-0645">Protease</keyword>
<dbReference type="PANTHER" id="PTHR10188">
    <property type="entry name" value="L-ASPARAGINASE"/>
    <property type="match status" value="1"/>
</dbReference>
<evidence type="ECO:0000256" key="1">
    <source>
        <dbReference type="ARBA" id="ARBA00022670"/>
    </source>
</evidence>
<accession>A0A9X3YQG4</accession>
<dbReference type="EMBL" id="JAOVZO020000023">
    <property type="protein sequence ID" value="MDC8016052.1"/>
    <property type="molecule type" value="Genomic_DNA"/>
</dbReference>
<dbReference type="CDD" id="cd04701">
    <property type="entry name" value="Asparaginase_2"/>
    <property type="match status" value="1"/>
</dbReference>
<comment type="caution">
    <text evidence="8">The sequence shown here is derived from an EMBL/GenBank/DDBJ whole genome shotgun (WGS) entry which is preliminary data.</text>
</comment>
<feature type="active site" description="Nucleophile" evidence="5">
    <location>
        <position position="180"/>
    </location>
</feature>
<dbReference type="Proteomes" id="UP001139971">
    <property type="component" value="Unassembled WGS sequence"/>
</dbReference>
<dbReference type="InterPro" id="IPR029055">
    <property type="entry name" value="Ntn_hydrolases_N"/>
</dbReference>
<keyword evidence="3" id="KW-0068">Autocatalytic cleavage</keyword>
<dbReference type="Pfam" id="PF01112">
    <property type="entry name" value="Asparaginase_2"/>
    <property type="match status" value="1"/>
</dbReference>
<dbReference type="Gene3D" id="3.60.20.30">
    <property type="entry name" value="(Glycosyl)asparaginase"/>
    <property type="match status" value="1"/>
</dbReference>
<organism evidence="8 9">
    <name type="scientific">Tahibacter soli</name>
    <dbReference type="NCBI Taxonomy" id="2983605"/>
    <lineage>
        <taxon>Bacteria</taxon>
        <taxon>Pseudomonadati</taxon>
        <taxon>Pseudomonadota</taxon>
        <taxon>Gammaproteobacteria</taxon>
        <taxon>Lysobacterales</taxon>
        <taxon>Rhodanobacteraceae</taxon>
        <taxon>Tahibacter</taxon>
    </lineage>
</organism>
<evidence type="ECO:0000256" key="4">
    <source>
        <dbReference type="ARBA" id="ARBA00069124"/>
    </source>
</evidence>
<proteinExistence type="predicted"/>
<dbReference type="PANTHER" id="PTHR10188:SF6">
    <property type="entry name" value="N(4)-(BETA-N-ACETYLGLUCOSAMINYL)-L-ASPARAGINASE"/>
    <property type="match status" value="1"/>
</dbReference>
<dbReference type="RefSeq" id="WP_263542680.1">
    <property type="nucleotide sequence ID" value="NZ_JAOVZO020000023.1"/>
</dbReference>
<dbReference type="GO" id="GO:0016811">
    <property type="term" value="F:hydrolase activity, acting on carbon-nitrogen (but not peptide) bonds, in linear amides"/>
    <property type="evidence" value="ECO:0007669"/>
    <property type="project" value="UniProtKB-ARBA"/>
</dbReference>
<evidence type="ECO:0000313" key="9">
    <source>
        <dbReference type="Proteomes" id="UP001139971"/>
    </source>
</evidence>
<keyword evidence="9" id="KW-1185">Reference proteome</keyword>
<evidence type="ECO:0000256" key="6">
    <source>
        <dbReference type="PIRSR" id="PIRSR600246-2"/>
    </source>
</evidence>
<reference evidence="8" key="1">
    <citation type="submission" date="2023-02" db="EMBL/GenBank/DDBJ databases">
        <title>Tahibacter soli sp. nov. isolated from soil.</title>
        <authorList>
            <person name="Baek J.H."/>
            <person name="Lee J.K."/>
            <person name="Choi D.G."/>
            <person name="Jeon C.O."/>
        </authorList>
    </citation>
    <scope>NUCLEOTIDE SEQUENCE</scope>
    <source>
        <strain evidence="8">BL</strain>
    </source>
</reference>
<name>A0A9X3YQG4_9GAMM</name>
<evidence type="ECO:0000256" key="3">
    <source>
        <dbReference type="ARBA" id="ARBA00022813"/>
    </source>
</evidence>
<feature type="binding site" evidence="6">
    <location>
        <begin position="230"/>
        <end position="233"/>
    </location>
    <ligand>
        <name>substrate</name>
    </ligand>
</feature>
<sequence>MAPDPKKTVLVIHGGAGVERATMTPDEEKAARAALEAALRAGHAQLAAGKPALDAVTSAIAVLEDDPSFNAGRGAVFTHDGKNSLDAAVMDGASLRAGAVAGVERVKNPIALARAVMEKSKHVMMVGPGAETFAKEQGVTLVDPKYFYTEKRWQQLQKALREAANGQAHADIETAKHFGTVGAVALDANGKLAAGTSTGGMTNKRYGRVGDSPIVGAGTYANAQCAVSGTGWGEFYIRAVAAYDICTRVQLGGLSIKDAADAVINREIPKAGGDGGAIALASDGSFALPFNTEGMYRGWIGADGVPHVAVYKEDKLPEPAVEE</sequence>
<dbReference type="GO" id="GO:0008233">
    <property type="term" value="F:peptidase activity"/>
    <property type="evidence" value="ECO:0007669"/>
    <property type="project" value="UniProtKB-KW"/>
</dbReference>
<keyword evidence="2" id="KW-0378">Hydrolase</keyword>
<evidence type="ECO:0000313" key="8">
    <source>
        <dbReference type="EMBL" id="MDC8016052.1"/>
    </source>
</evidence>
<dbReference type="AlphaFoldDB" id="A0A9X3YQG4"/>
<feature type="site" description="Cleavage; by autolysis" evidence="7">
    <location>
        <begin position="179"/>
        <end position="180"/>
    </location>
</feature>
<dbReference type="SUPFAM" id="SSF56235">
    <property type="entry name" value="N-terminal nucleophile aminohydrolases (Ntn hydrolases)"/>
    <property type="match status" value="1"/>
</dbReference>
<dbReference type="GO" id="GO:0006508">
    <property type="term" value="P:proteolysis"/>
    <property type="evidence" value="ECO:0007669"/>
    <property type="project" value="UniProtKB-KW"/>
</dbReference>
<dbReference type="FunFam" id="3.60.20.30:FF:000001">
    <property type="entry name" value="Isoaspartyl peptidase/L-asparaginase"/>
    <property type="match status" value="1"/>
</dbReference>
<protein>
    <recommendedName>
        <fullName evidence="4">Isoaspartyl peptidase</fullName>
    </recommendedName>
</protein>